<accession>A0A5B9P7G8</accession>
<dbReference type="EMBL" id="CP042912">
    <property type="protein sequence ID" value="QEG22268.1"/>
    <property type="molecule type" value="Genomic_DNA"/>
</dbReference>
<proteinExistence type="predicted"/>
<dbReference type="KEGG" id="mff:MFFC18_21440"/>
<gene>
    <name evidence="2" type="ORF">MFFC18_21440</name>
</gene>
<reference evidence="2 3" key="1">
    <citation type="submission" date="2019-08" db="EMBL/GenBank/DDBJ databases">
        <title>Deep-cultivation of Planctomycetes and their phenomic and genomic characterization uncovers novel biology.</title>
        <authorList>
            <person name="Wiegand S."/>
            <person name="Jogler M."/>
            <person name="Boedeker C."/>
            <person name="Pinto D."/>
            <person name="Vollmers J."/>
            <person name="Rivas-Marin E."/>
            <person name="Kohn T."/>
            <person name="Peeters S.H."/>
            <person name="Heuer A."/>
            <person name="Rast P."/>
            <person name="Oberbeckmann S."/>
            <person name="Bunk B."/>
            <person name="Jeske O."/>
            <person name="Meyerdierks A."/>
            <person name="Storesund J.E."/>
            <person name="Kallscheuer N."/>
            <person name="Luecker S."/>
            <person name="Lage O.M."/>
            <person name="Pohl T."/>
            <person name="Merkel B.J."/>
            <person name="Hornburger P."/>
            <person name="Mueller R.-W."/>
            <person name="Bruemmer F."/>
            <person name="Labrenz M."/>
            <person name="Spormann A.M."/>
            <person name="Op den Camp H."/>
            <person name="Overmann J."/>
            <person name="Amann R."/>
            <person name="Jetten M.S.M."/>
            <person name="Mascher T."/>
            <person name="Medema M.H."/>
            <person name="Devos D.P."/>
            <person name="Kaster A.-K."/>
            <person name="Ovreas L."/>
            <person name="Rohde M."/>
            <person name="Galperin M.Y."/>
            <person name="Jogler C."/>
        </authorList>
    </citation>
    <scope>NUCLEOTIDE SEQUENCE [LARGE SCALE GENOMIC DNA]</scope>
    <source>
        <strain evidence="2 3">FC18</strain>
    </source>
</reference>
<protein>
    <submittedName>
        <fullName evidence="2">Uncharacterized protein</fullName>
    </submittedName>
</protein>
<evidence type="ECO:0000256" key="1">
    <source>
        <dbReference type="SAM" id="Phobius"/>
    </source>
</evidence>
<sequence length="60" mass="6702">MLYKITQTLTTVFLASTVLSIVIPRDYGIYLLGISAICLALLIIFGALIFVGPKRWRETN</sequence>
<evidence type="ECO:0000313" key="2">
    <source>
        <dbReference type="EMBL" id="QEG22268.1"/>
    </source>
</evidence>
<keyword evidence="1" id="KW-0472">Membrane</keyword>
<feature type="transmembrane region" description="Helical" evidence="1">
    <location>
        <begin position="30"/>
        <end position="51"/>
    </location>
</feature>
<organism evidence="2 3">
    <name type="scientific">Mariniblastus fucicola</name>
    <dbReference type="NCBI Taxonomy" id="980251"/>
    <lineage>
        <taxon>Bacteria</taxon>
        <taxon>Pseudomonadati</taxon>
        <taxon>Planctomycetota</taxon>
        <taxon>Planctomycetia</taxon>
        <taxon>Pirellulales</taxon>
        <taxon>Pirellulaceae</taxon>
        <taxon>Mariniblastus</taxon>
    </lineage>
</organism>
<dbReference type="AlphaFoldDB" id="A0A5B9P7G8"/>
<dbReference type="Proteomes" id="UP000322214">
    <property type="component" value="Chromosome"/>
</dbReference>
<keyword evidence="3" id="KW-1185">Reference proteome</keyword>
<name>A0A5B9P7G8_9BACT</name>
<evidence type="ECO:0000313" key="3">
    <source>
        <dbReference type="Proteomes" id="UP000322214"/>
    </source>
</evidence>
<keyword evidence="1" id="KW-1133">Transmembrane helix</keyword>
<keyword evidence="1" id="KW-0812">Transmembrane</keyword>